<evidence type="ECO:0000256" key="1">
    <source>
        <dbReference type="SAM" id="MobiDB-lite"/>
    </source>
</evidence>
<dbReference type="Gene3D" id="3.20.20.450">
    <property type="entry name" value="EAL domain"/>
    <property type="match status" value="1"/>
</dbReference>
<dbReference type="RefSeq" id="WP_317468915.1">
    <property type="nucleotide sequence ID" value="NZ_JAWLKJ010000001.1"/>
</dbReference>
<name>A0AAE4U508_9ACTN</name>
<dbReference type="InterPro" id="IPR050706">
    <property type="entry name" value="Cyclic-di-GMP_PDE-like"/>
</dbReference>
<comment type="caution">
    <text evidence="3">The sequence shown here is derived from an EMBL/GenBank/DDBJ whole genome shotgun (WGS) entry which is preliminary data.</text>
</comment>
<dbReference type="EMBL" id="JAWLKJ010000001">
    <property type="protein sequence ID" value="MDV6298574.1"/>
    <property type="molecule type" value="Genomic_DNA"/>
</dbReference>
<dbReference type="CDD" id="cd01948">
    <property type="entry name" value="EAL"/>
    <property type="match status" value="1"/>
</dbReference>
<dbReference type="PANTHER" id="PTHR33121:SF70">
    <property type="entry name" value="SIGNALING PROTEIN YKOW"/>
    <property type="match status" value="1"/>
</dbReference>
<feature type="compositionally biased region" description="Low complexity" evidence="1">
    <location>
        <begin position="23"/>
        <end position="33"/>
    </location>
</feature>
<feature type="domain" description="EAL" evidence="2">
    <location>
        <begin position="174"/>
        <end position="425"/>
    </location>
</feature>
<protein>
    <submittedName>
        <fullName evidence="3">EAL domain-containing protein</fullName>
    </submittedName>
</protein>
<evidence type="ECO:0000313" key="4">
    <source>
        <dbReference type="Proteomes" id="UP001185873"/>
    </source>
</evidence>
<dbReference type="PANTHER" id="PTHR33121">
    <property type="entry name" value="CYCLIC DI-GMP PHOSPHODIESTERASE PDEF"/>
    <property type="match status" value="1"/>
</dbReference>
<dbReference type="AlphaFoldDB" id="A0AAE4U508"/>
<gene>
    <name evidence="3" type="ORF">R3P82_05565</name>
</gene>
<accession>A0AAE4U508</accession>
<dbReference type="Proteomes" id="UP001185873">
    <property type="component" value="Unassembled WGS sequence"/>
</dbReference>
<sequence length="425" mass="45030">MPGSSSDAGTSSGRRTAPVGTEASDGPDAPGPAIAPGSLGVIVVAVDSPGWFPAAHGFANAAEVGPAALRSVRTAMKGRAMVEEGPVDRTLVVQFDADAHGVEDVAGELVDHLTHPLRIAGQEHFIQSRLGSATTATVGSPDPELLLRAAFAAAHVATVTGEHRHAATPSLLADLREASELRTAMARAATSQFELHYQPIVDLATSRVLGYESLMRWRRGGELLTPAAFLPAAEETALILPIGRAGTRAALEQLAEWRRRRPGEPLFVSVNFSARQLSDPRLLDHVRDTLGELELDPSLLWVEITECALIDVDSPAVHAIKSLAEMGCVICVDDLGTGFAALRYLADLPVSVVKIDRTLVGSVADPAIRKIIGAISDICHSLEIATVAEGVEHLNQVPLLRELGFSHAQGFFYGRPTAAPTPRHY</sequence>
<proteinExistence type="predicted"/>
<feature type="compositionally biased region" description="Polar residues" evidence="1">
    <location>
        <begin position="1"/>
        <end position="14"/>
    </location>
</feature>
<dbReference type="InterPro" id="IPR035919">
    <property type="entry name" value="EAL_sf"/>
</dbReference>
<dbReference type="Pfam" id="PF00563">
    <property type="entry name" value="EAL"/>
    <property type="match status" value="1"/>
</dbReference>
<dbReference type="PROSITE" id="PS50883">
    <property type="entry name" value="EAL"/>
    <property type="match status" value="1"/>
</dbReference>
<evidence type="ECO:0000313" key="3">
    <source>
        <dbReference type="EMBL" id="MDV6298574.1"/>
    </source>
</evidence>
<dbReference type="InterPro" id="IPR001633">
    <property type="entry name" value="EAL_dom"/>
</dbReference>
<reference evidence="3" key="1">
    <citation type="submission" date="2023-10" db="EMBL/GenBank/DDBJ databases">
        <title>Development of a sustainable strategy for remediation of hydrocarbon-contaminated territories based on the waste exchange concept.</title>
        <authorList>
            <person name="Krivoruchko A."/>
        </authorList>
    </citation>
    <scope>NUCLEOTIDE SEQUENCE</scope>
    <source>
        <strain evidence="3">IEGM 1175</strain>
    </source>
</reference>
<dbReference type="GO" id="GO:0071111">
    <property type="term" value="F:cyclic-guanylate-specific phosphodiesterase activity"/>
    <property type="evidence" value="ECO:0007669"/>
    <property type="project" value="InterPro"/>
</dbReference>
<organism evidence="3 4">
    <name type="scientific">Dietzia maris</name>
    <dbReference type="NCBI Taxonomy" id="37915"/>
    <lineage>
        <taxon>Bacteria</taxon>
        <taxon>Bacillati</taxon>
        <taxon>Actinomycetota</taxon>
        <taxon>Actinomycetes</taxon>
        <taxon>Mycobacteriales</taxon>
        <taxon>Dietziaceae</taxon>
        <taxon>Dietzia</taxon>
    </lineage>
</organism>
<dbReference type="SUPFAM" id="SSF141868">
    <property type="entry name" value="EAL domain-like"/>
    <property type="match status" value="1"/>
</dbReference>
<evidence type="ECO:0000259" key="2">
    <source>
        <dbReference type="PROSITE" id="PS50883"/>
    </source>
</evidence>
<feature type="region of interest" description="Disordered" evidence="1">
    <location>
        <begin position="1"/>
        <end position="33"/>
    </location>
</feature>
<dbReference type="SMART" id="SM00052">
    <property type="entry name" value="EAL"/>
    <property type="match status" value="1"/>
</dbReference>